<dbReference type="InterPro" id="IPR036271">
    <property type="entry name" value="Tet_transcr_reg_TetR-rel_C_sf"/>
</dbReference>
<evidence type="ECO:0000313" key="6">
    <source>
        <dbReference type="EMBL" id="MFL0166335.1"/>
    </source>
</evidence>
<evidence type="ECO:0000256" key="2">
    <source>
        <dbReference type="ARBA" id="ARBA00023125"/>
    </source>
</evidence>
<protein>
    <submittedName>
        <fullName evidence="6">TetR/AcrR family transcriptional regulator</fullName>
    </submittedName>
</protein>
<dbReference type="InterPro" id="IPR001647">
    <property type="entry name" value="HTH_TetR"/>
</dbReference>
<feature type="domain" description="HTH tetR-type" evidence="5">
    <location>
        <begin position="11"/>
        <end position="71"/>
    </location>
</feature>
<keyword evidence="7" id="KW-1185">Reference proteome</keyword>
<dbReference type="PROSITE" id="PS50977">
    <property type="entry name" value="HTH_TETR_2"/>
    <property type="match status" value="1"/>
</dbReference>
<evidence type="ECO:0000256" key="4">
    <source>
        <dbReference type="PROSITE-ProRule" id="PRU00335"/>
    </source>
</evidence>
<dbReference type="InterPro" id="IPR009057">
    <property type="entry name" value="Homeodomain-like_sf"/>
</dbReference>
<dbReference type="InterPro" id="IPR050624">
    <property type="entry name" value="HTH-type_Tx_Regulator"/>
</dbReference>
<dbReference type="Pfam" id="PF13305">
    <property type="entry name" value="TetR_C_33"/>
    <property type="match status" value="1"/>
</dbReference>
<dbReference type="PRINTS" id="PR00455">
    <property type="entry name" value="HTHTETR"/>
</dbReference>
<comment type="caution">
    <text evidence="6">The sequence shown here is derived from an EMBL/GenBank/DDBJ whole genome shotgun (WGS) entry which is preliminary data.</text>
</comment>
<dbReference type="PANTHER" id="PTHR43479:SF11">
    <property type="entry name" value="ACREF_ENVCD OPERON REPRESSOR-RELATED"/>
    <property type="match status" value="1"/>
</dbReference>
<feature type="DNA-binding region" description="H-T-H motif" evidence="4">
    <location>
        <begin position="34"/>
        <end position="53"/>
    </location>
</feature>
<dbReference type="EMBL" id="JBJIAB010000018">
    <property type="protein sequence ID" value="MFL0166335.1"/>
    <property type="molecule type" value="Genomic_DNA"/>
</dbReference>
<dbReference type="Pfam" id="PF00440">
    <property type="entry name" value="TetR_N"/>
    <property type="match status" value="1"/>
</dbReference>
<dbReference type="Gene3D" id="1.10.357.10">
    <property type="entry name" value="Tetracycline Repressor, domain 2"/>
    <property type="match status" value="1"/>
</dbReference>
<evidence type="ECO:0000259" key="5">
    <source>
        <dbReference type="PROSITE" id="PS50977"/>
    </source>
</evidence>
<organism evidence="6 7">
    <name type="scientific">Candidatus Clostridium helianthi</name>
    <dbReference type="NCBI Taxonomy" id="3381660"/>
    <lineage>
        <taxon>Bacteria</taxon>
        <taxon>Bacillati</taxon>
        <taxon>Bacillota</taxon>
        <taxon>Clostridia</taxon>
        <taxon>Eubacteriales</taxon>
        <taxon>Clostridiaceae</taxon>
        <taxon>Clostridium</taxon>
    </lineage>
</organism>
<sequence>MVKEVHMKNSNDTKQKLIDVTRQMIDTSGVDSVSMRDLGKETNLSRSAVYVYFKNKDDLLAAIVTENFDTLKNRISKLIGEINDPKKLVYEVLYAFYDFGIKNQEHYPLMFRKQWNKEQYPTLHISAIEVFALLYECLEKAHEQKCTVNKSPKQLTAMVSSFILGLVELNSTGHLEPEKGLDDPTDLINSFVDVIFI</sequence>
<dbReference type="SUPFAM" id="SSF48498">
    <property type="entry name" value="Tetracyclin repressor-like, C-terminal domain"/>
    <property type="match status" value="1"/>
</dbReference>
<dbReference type="InterPro" id="IPR025996">
    <property type="entry name" value="MT1864/Rv1816-like_C"/>
</dbReference>
<keyword evidence="3" id="KW-0804">Transcription</keyword>
<keyword evidence="2 4" id="KW-0238">DNA-binding</keyword>
<name>A0ABW8S814_9CLOT</name>
<accession>A0ABW8S814</accession>
<dbReference type="Proteomes" id="UP001623600">
    <property type="component" value="Unassembled WGS sequence"/>
</dbReference>
<reference evidence="6 7" key="1">
    <citation type="submission" date="2024-11" db="EMBL/GenBank/DDBJ databases">
        <authorList>
            <person name="Heng Y.C."/>
            <person name="Lim A.C.H."/>
            <person name="Lee J.K.Y."/>
            <person name="Kittelmann S."/>
        </authorList>
    </citation>
    <scope>NUCLEOTIDE SEQUENCE [LARGE SCALE GENOMIC DNA]</scope>
    <source>
        <strain evidence="6 7">WILCCON 0112</strain>
    </source>
</reference>
<evidence type="ECO:0000256" key="3">
    <source>
        <dbReference type="ARBA" id="ARBA00023163"/>
    </source>
</evidence>
<dbReference type="PANTHER" id="PTHR43479">
    <property type="entry name" value="ACREF/ENVCD OPERON REPRESSOR-RELATED"/>
    <property type="match status" value="1"/>
</dbReference>
<gene>
    <name evidence="6" type="ORF">ACJDTP_14780</name>
</gene>
<proteinExistence type="predicted"/>
<evidence type="ECO:0000313" key="7">
    <source>
        <dbReference type="Proteomes" id="UP001623600"/>
    </source>
</evidence>
<evidence type="ECO:0000256" key="1">
    <source>
        <dbReference type="ARBA" id="ARBA00023015"/>
    </source>
</evidence>
<dbReference type="SUPFAM" id="SSF46689">
    <property type="entry name" value="Homeodomain-like"/>
    <property type="match status" value="1"/>
</dbReference>
<keyword evidence="1" id="KW-0805">Transcription regulation</keyword>